<dbReference type="GeneID" id="100903978"/>
<evidence type="ECO:0000313" key="4">
    <source>
        <dbReference type="RefSeq" id="XP_028966714.1"/>
    </source>
</evidence>
<dbReference type="PRINTS" id="PR00081">
    <property type="entry name" value="GDHRDH"/>
</dbReference>
<gene>
    <name evidence="4" type="primary">LOC100903978</name>
</gene>
<keyword evidence="2" id="KW-1133">Transmembrane helix</keyword>
<keyword evidence="2" id="KW-0812">Transmembrane</keyword>
<name>A0AAJ7SDW7_9ACAR</name>
<organism evidence="3 4">
    <name type="scientific">Galendromus occidentalis</name>
    <name type="common">western predatory mite</name>
    <dbReference type="NCBI Taxonomy" id="34638"/>
    <lineage>
        <taxon>Eukaryota</taxon>
        <taxon>Metazoa</taxon>
        <taxon>Ecdysozoa</taxon>
        <taxon>Arthropoda</taxon>
        <taxon>Chelicerata</taxon>
        <taxon>Arachnida</taxon>
        <taxon>Acari</taxon>
        <taxon>Parasitiformes</taxon>
        <taxon>Mesostigmata</taxon>
        <taxon>Gamasina</taxon>
        <taxon>Phytoseioidea</taxon>
        <taxon>Phytoseiidae</taxon>
        <taxon>Typhlodrominae</taxon>
        <taxon>Galendromus</taxon>
    </lineage>
</organism>
<sequence length="387" mass="43630">MGEHRLLVKDYTFVVLALLYTFGPLHYVASFIPTLWSFPALFVLSKFVWNAVEDRLSRKRVKSDGKAIFITGCDSGFGFELAKRMAGKGFDIYAGCLFPDGDGAKSLAKTPNIFVEGFDVTKEHSISDAVVRIRERLESDNKYSWTNRRTKLKYISSGLWGVVANAGIPLLGPFEWCSMEDIHRLFDVNVFGVIRTAKAFIPLLRGSNGRFVITGSVSGVTSYPLLIPYSMSKAAVSSLSEGLRRELGPQAKVYFTTILPSFHKTPMLEECSVKELDKRYLALPEAEREKVSPRYLEKCKQTHRTVVSVLAISDLTATLKAFDHALTSVRPRPWYICDRPVMLNVLWPIVHHFPVETTDFMFQEFGKIGNFFKYIFGGGSDSRRTKS</sequence>
<dbReference type="InterPro" id="IPR036291">
    <property type="entry name" value="NAD(P)-bd_dom_sf"/>
</dbReference>
<evidence type="ECO:0000256" key="1">
    <source>
        <dbReference type="ARBA" id="ARBA00023002"/>
    </source>
</evidence>
<keyword evidence="3" id="KW-1185">Reference proteome</keyword>
<dbReference type="AlphaFoldDB" id="A0AAJ7SDW7"/>
<dbReference type="PANTHER" id="PTHR43313">
    <property type="entry name" value="SHORT-CHAIN DEHYDROGENASE/REDUCTASE FAMILY 9C"/>
    <property type="match status" value="1"/>
</dbReference>
<dbReference type="Pfam" id="PF00106">
    <property type="entry name" value="adh_short"/>
    <property type="match status" value="1"/>
</dbReference>
<dbReference type="SUPFAM" id="SSF51735">
    <property type="entry name" value="NAD(P)-binding Rossmann-fold domains"/>
    <property type="match status" value="1"/>
</dbReference>
<dbReference type="KEGG" id="goe:100903978"/>
<dbReference type="GO" id="GO:0008202">
    <property type="term" value="P:steroid metabolic process"/>
    <property type="evidence" value="ECO:0007669"/>
    <property type="project" value="TreeGrafter"/>
</dbReference>
<accession>A0AAJ7SDW7</accession>
<dbReference type="Proteomes" id="UP000694867">
    <property type="component" value="Unplaced"/>
</dbReference>
<dbReference type="GO" id="GO:0016491">
    <property type="term" value="F:oxidoreductase activity"/>
    <property type="evidence" value="ECO:0007669"/>
    <property type="project" value="UniProtKB-KW"/>
</dbReference>
<dbReference type="PANTHER" id="PTHR43313:SF36">
    <property type="entry name" value="D-BETA-HYDROXYBUTYRATE DEHYDROGENASE, MITOCHONDRIAL"/>
    <property type="match status" value="1"/>
</dbReference>
<dbReference type="InterPro" id="IPR020904">
    <property type="entry name" value="Sc_DH/Rdtase_CS"/>
</dbReference>
<reference evidence="4" key="1">
    <citation type="submission" date="2025-08" db="UniProtKB">
        <authorList>
            <consortium name="RefSeq"/>
        </authorList>
    </citation>
    <scope>IDENTIFICATION</scope>
</reference>
<evidence type="ECO:0000256" key="2">
    <source>
        <dbReference type="SAM" id="Phobius"/>
    </source>
</evidence>
<dbReference type="Gene3D" id="3.40.50.720">
    <property type="entry name" value="NAD(P)-binding Rossmann-like Domain"/>
    <property type="match status" value="1"/>
</dbReference>
<protein>
    <submittedName>
        <fullName evidence="4">D-beta-hydroxybutyrate dehydrogenase, mitochondrial-like</fullName>
    </submittedName>
</protein>
<proteinExistence type="predicted"/>
<feature type="transmembrane region" description="Helical" evidence="2">
    <location>
        <begin position="12"/>
        <end position="29"/>
    </location>
</feature>
<keyword evidence="1" id="KW-0560">Oxidoreductase</keyword>
<dbReference type="RefSeq" id="XP_028966714.1">
    <property type="nucleotide sequence ID" value="XM_029110881.1"/>
</dbReference>
<dbReference type="PROSITE" id="PS00061">
    <property type="entry name" value="ADH_SHORT"/>
    <property type="match status" value="1"/>
</dbReference>
<evidence type="ECO:0000313" key="3">
    <source>
        <dbReference type="Proteomes" id="UP000694867"/>
    </source>
</evidence>
<dbReference type="InterPro" id="IPR002347">
    <property type="entry name" value="SDR_fam"/>
</dbReference>
<keyword evidence="2" id="KW-0472">Membrane</keyword>